<evidence type="ECO:0000256" key="1">
    <source>
        <dbReference type="ARBA" id="ARBA00004202"/>
    </source>
</evidence>
<dbReference type="InterPro" id="IPR015856">
    <property type="entry name" value="ABC_transpr_CbiO/EcfA_su"/>
</dbReference>
<dbReference type="GO" id="GO:0005524">
    <property type="term" value="F:ATP binding"/>
    <property type="evidence" value="ECO:0007669"/>
    <property type="project" value="UniProtKB-KW"/>
</dbReference>
<dbReference type="FunFam" id="3.40.50.300:FF:000224">
    <property type="entry name" value="Energy-coupling factor transporter ATP-binding protein EcfA"/>
    <property type="match status" value="1"/>
</dbReference>
<dbReference type="SMART" id="SM00382">
    <property type="entry name" value="AAA"/>
    <property type="match status" value="1"/>
</dbReference>
<evidence type="ECO:0000256" key="4">
    <source>
        <dbReference type="ARBA" id="ARBA00022475"/>
    </source>
</evidence>
<dbReference type="SUPFAM" id="SSF52540">
    <property type="entry name" value="P-loop containing nucleoside triphosphate hydrolases"/>
    <property type="match status" value="1"/>
</dbReference>
<evidence type="ECO:0000256" key="7">
    <source>
        <dbReference type="ARBA" id="ARBA00022967"/>
    </source>
</evidence>
<proteinExistence type="inferred from homology"/>
<dbReference type="InterPro" id="IPR027417">
    <property type="entry name" value="P-loop_NTPase"/>
</dbReference>
<dbReference type="KEGG" id="tsy:THSYN_08975"/>
<keyword evidence="8" id="KW-0472">Membrane</keyword>
<keyword evidence="5" id="KW-0547">Nucleotide-binding</keyword>
<feature type="domain" description="ABC transporter" evidence="9">
    <location>
        <begin position="14"/>
        <end position="252"/>
    </location>
</feature>
<dbReference type="GO" id="GO:0042626">
    <property type="term" value="F:ATPase-coupled transmembrane transporter activity"/>
    <property type="evidence" value="ECO:0007669"/>
    <property type="project" value="TreeGrafter"/>
</dbReference>
<keyword evidence="6 10" id="KW-0067">ATP-binding</keyword>
<evidence type="ECO:0000313" key="11">
    <source>
        <dbReference type="Proteomes" id="UP000232638"/>
    </source>
</evidence>
<organism evidence="10 11">
    <name type="scientific">Candidatus Thiodictyon syntrophicum</name>
    <dbReference type="NCBI Taxonomy" id="1166950"/>
    <lineage>
        <taxon>Bacteria</taxon>
        <taxon>Pseudomonadati</taxon>
        <taxon>Pseudomonadota</taxon>
        <taxon>Gammaproteobacteria</taxon>
        <taxon>Chromatiales</taxon>
        <taxon>Chromatiaceae</taxon>
        <taxon>Thiodictyon</taxon>
    </lineage>
</organism>
<dbReference type="AlphaFoldDB" id="A0A2K8U7N2"/>
<keyword evidence="7" id="KW-1278">Translocase</keyword>
<comment type="similarity">
    <text evidence="2">Belongs to the ABC transporter superfamily.</text>
</comment>
<gene>
    <name evidence="10" type="ORF">THSYN_08975</name>
</gene>
<dbReference type="Proteomes" id="UP000232638">
    <property type="component" value="Chromosome"/>
</dbReference>
<dbReference type="EMBL" id="CP020370">
    <property type="protein sequence ID" value="AUB81071.1"/>
    <property type="molecule type" value="Genomic_DNA"/>
</dbReference>
<dbReference type="GO" id="GO:0043190">
    <property type="term" value="C:ATP-binding cassette (ABC) transporter complex"/>
    <property type="evidence" value="ECO:0007669"/>
    <property type="project" value="TreeGrafter"/>
</dbReference>
<name>A0A2K8U7N2_9GAMM</name>
<protein>
    <submittedName>
        <fullName evidence="10">Nickel ABC transporter ATP-binding protein</fullName>
    </submittedName>
</protein>
<dbReference type="OrthoDB" id="9780942at2"/>
<sequence length="279" mass="30370">MPAAAAHPQAAAAFELVEVHYAYQDIPALNGVSLRIPTGQCIALLGANGSGKSTLLRLLAALCFPDRGRLAAFGEDLSDERMQQEALAYAFRRRVGLVFQNPEVQLFNPTVFDELAFGPLQLGWTREEILRCVDAMLAEFALVDLRHRSPHRLSGGEKKRVALACVLITRPEVLLLDEPTAALDPRSQGEVVRFLADCRGTGRTVVTATHNLDIVAEIADYCFVLQAGRLVAQGTPTDILGDGALLRATQLLHAHWHVHADGLAHTHDHRHHVAAGEPL</sequence>
<dbReference type="InterPro" id="IPR050095">
    <property type="entry name" value="ECF_ABC_transporter_ATP-bd"/>
</dbReference>
<evidence type="ECO:0000256" key="8">
    <source>
        <dbReference type="ARBA" id="ARBA00023136"/>
    </source>
</evidence>
<evidence type="ECO:0000256" key="5">
    <source>
        <dbReference type="ARBA" id="ARBA00022741"/>
    </source>
</evidence>
<evidence type="ECO:0000256" key="3">
    <source>
        <dbReference type="ARBA" id="ARBA00022448"/>
    </source>
</evidence>
<dbReference type="PANTHER" id="PTHR43553">
    <property type="entry name" value="HEAVY METAL TRANSPORTER"/>
    <property type="match status" value="1"/>
</dbReference>
<evidence type="ECO:0000259" key="9">
    <source>
        <dbReference type="PROSITE" id="PS50893"/>
    </source>
</evidence>
<evidence type="ECO:0000256" key="6">
    <source>
        <dbReference type="ARBA" id="ARBA00022840"/>
    </source>
</evidence>
<dbReference type="InterPro" id="IPR003439">
    <property type="entry name" value="ABC_transporter-like_ATP-bd"/>
</dbReference>
<reference evidence="10 11" key="1">
    <citation type="submission" date="2017-03" db="EMBL/GenBank/DDBJ databases">
        <title>Complete genome sequence of Candidatus 'Thiodictyon syntrophicum' sp. nov. strain Cad16T, a photolithoautotroph purple sulfur bacterium isolated from an alpine meromictic lake.</title>
        <authorList>
            <person name="Luedin S.M."/>
            <person name="Pothier J.F."/>
            <person name="Danza F."/>
            <person name="Storelli N."/>
            <person name="Wittwer M."/>
            <person name="Tonolla M."/>
        </authorList>
    </citation>
    <scope>NUCLEOTIDE SEQUENCE [LARGE SCALE GENOMIC DNA]</scope>
    <source>
        <strain evidence="10 11">Cad16T</strain>
    </source>
</reference>
<dbReference type="InterPro" id="IPR003593">
    <property type="entry name" value="AAA+_ATPase"/>
</dbReference>
<dbReference type="CDD" id="cd03225">
    <property type="entry name" value="ABC_cobalt_CbiO_domain1"/>
    <property type="match status" value="1"/>
</dbReference>
<dbReference type="InterPro" id="IPR017871">
    <property type="entry name" value="ABC_transporter-like_CS"/>
</dbReference>
<keyword evidence="11" id="KW-1185">Reference proteome</keyword>
<dbReference type="GO" id="GO:0000041">
    <property type="term" value="P:transition metal ion transport"/>
    <property type="evidence" value="ECO:0007669"/>
    <property type="project" value="UniProtKB-ARBA"/>
</dbReference>
<accession>A0A2K8U7N2</accession>
<dbReference type="PANTHER" id="PTHR43553:SF27">
    <property type="entry name" value="ENERGY-COUPLING FACTOR TRANSPORTER ATP-BINDING PROTEIN ECFA2"/>
    <property type="match status" value="1"/>
</dbReference>
<dbReference type="Gene3D" id="3.40.50.300">
    <property type="entry name" value="P-loop containing nucleotide triphosphate hydrolases"/>
    <property type="match status" value="1"/>
</dbReference>
<evidence type="ECO:0000313" key="10">
    <source>
        <dbReference type="EMBL" id="AUB81071.1"/>
    </source>
</evidence>
<dbReference type="PROSITE" id="PS50893">
    <property type="entry name" value="ABC_TRANSPORTER_2"/>
    <property type="match status" value="1"/>
</dbReference>
<keyword evidence="3" id="KW-0813">Transport</keyword>
<dbReference type="PROSITE" id="PS00211">
    <property type="entry name" value="ABC_TRANSPORTER_1"/>
    <property type="match status" value="1"/>
</dbReference>
<dbReference type="Pfam" id="PF00005">
    <property type="entry name" value="ABC_tran"/>
    <property type="match status" value="1"/>
</dbReference>
<dbReference type="RefSeq" id="WP_100918847.1">
    <property type="nucleotide sequence ID" value="NZ_CP020370.1"/>
</dbReference>
<keyword evidence="4" id="KW-1003">Cell membrane</keyword>
<comment type="subcellular location">
    <subcellularLocation>
        <location evidence="1">Cell membrane</location>
        <topology evidence="1">Peripheral membrane protein</topology>
    </subcellularLocation>
</comment>
<dbReference type="GO" id="GO:0016887">
    <property type="term" value="F:ATP hydrolysis activity"/>
    <property type="evidence" value="ECO:0007669"/>
    <property type="project" value="InterPro"/>
</dbReference>
<evidence type="ECO:0000256" key="2">
    <source>
        <dbReference type="ARBA" id="ARBA00005417"/>
    </source>
</evidence>